<keyword evidence="3" id="KW-0862">Zinc</keyword>
<evidence type="ECO:0000256" key="4">
    <source>
        <dbReference type="PROSITE-ProRule" id="PRU00175"/>
    </source>
</evidence>
<dbReference type="AlphaFoldDB" id="A0A6P8ZCG5"/>
<dbReference type="InterPro" id="IPR052667">
    <property type="entry name" value="E3_ubiquitin-ligase_RING"/>
</dbReference>
<keyword evidence="5" id="KW-0175">Coiled coil</keyword>
<evidence type="ECO:0000313" key="8">
    <source>
        <dbReference type="RefSeq" id="XP_034246332.1"/>
    </source>
</evidence>
<dbReference type="InterPro" id="IPR001841">
    <property type="entry name" value="Znf_RING"/>
</dbReference>
<dbReference type="InterPro" id="IPR027370">
    <property type="entry name" value="Znf-RING_euk"/>
</dbReference>
<organism evidence="8">
    <name type="scientific">Thrips palmi</name>
    <name type="common">Melon thrips</name>
    <dbReference type="NCBI Taxonomy" id="161013"/>
    <lineage>
        <taxon>Eukaryota</taxon>
        <taxon>Metazoa</taxon>
        <taxon>Ecdysozoa</taxon>
        <taxon>Arthropoda</taxon>
        <taxon>Hexapoda</taxon>
        <taxon>Insecta</taxon>
        <taxon>Pterygota</taxon>
        <taxon>Neoptera</taxon>
        <taxon>Paraneoptera</taxon>
        <taxon>Thysanoptera</taxon>
        <taxon>Terebrantia</taxon>
        <taxon>Thripoidea</taxon>
        <taxon>Thripidae</taxon>
        <taxon>Thrips</taxon>
    </lineage>
</organism>
<dbReference type="GeneID" id="117648168"/>
<dbReference type="InterPro" id="IPR017907">
    <property type="entry name" value="Znf_RING_CS"/>
</dbReference>
<dbReference type="Gene3D" id="2.30.30.40">
    <property type="entry name" value="SH3 Domains"/>
    <property type="match status" value="1"/>
</dbReference>
<protein>
    <submittedName>
        <fullName evidence="8">Uncharacterized protein LOC117648168</fullName>
    </submittedName>
</protein>
<feature type="domain" description="RING-type" evidence="6">
    <location>
        <begin position="3"/>
        <end position="43"/>
    </location>
</feature>
<evidence type="ECO:0000313" key="7">
    <source>
        <dbReference type="Proteomes" id="UP000515158"/>
    </source>
</evidence>
<proteinExistence type="predicted"/>
<accession>A0A6P8ZCG5</accession>
<dbReference type="PROSITE" id="PS00518">
    <property type="entry name" value="ZF_RING_1"/>
    <property type="match status" value="1"/>
</dbReference>
<dbReference type="Gene3D" id="3.30.40.10">
    <property type="entry name" value="Zinc/RING finger domain, C3HC4 (zinc finger)"/>
    <property type="match status" value="1"/>
</dbReference>
<keyword evidence="2 4" id="KW-0863">Zinc-finger</keyword>
<evidence type="ECO:0000256" key="1">
    <source>
        <dbReference type="ARBA" id="ARBA00022723"/>
    </source>
</evidence>
<dbReference type="InterPro" id="IPR013083">
    <property type="entry name" value="Znf_RING/FYVE/PHD"/>
</dbReference>
<dbReference type="KEGG" id="tpal:117648168"/>
<evidence type="ECO:0000256" key="5">
    <source>
        <dbReference type="SAM" id="Coils"/>
    </source>
</evidence>
<feature type="coiled-coil region" evidence="5">
    <location>
        <begin position="111"/>
        <end position="156"/>
    </location>
</feature>
<dbReference type="Pfam" id="PF13445">
    <property type="entry name" value="zf-RING_UBOX"/>
    <property type="match status" value="1"/>
</dbReference>
<dbReference type="GO" id="GO:0004842">
    <property type="term" value="F:ubiquitin-protein transferase activity"/>
    <property type="evidence" value="ECO:0007669"/>
    <property type="project" value="InterPro"/>
</dbReference>
<dbReference type="GO" id="GO:0008270">
    <property type="term" value="F:zinc ion binding"/>
    <property type="evidence" value="ECO:0007669"/>
    <property type="project" value="UniProtKB-KW"/>
</dbReference>
<name>A0A6P8ZCG5_THRPL</name>
<gene>
    <name evidence="8" type="primary">LOC117648168</name>
</gene>
<evidence type="ECO:0000259" key="6">
    <source>
        <dbReference type="PROSITE" id="PS50089"/>
    </source>
</evidence>
<dbReference type="RefSeq" id="XP_034246332.1">
    <property type="nucleotide sequence ID" value="XM_034390441.1"/>
</dbReference>
<dbReference type="SUPFAM" id="SSF159034">
    <property type="entry name" value="Mib/herc2 domain-like"/>
    <property type="match status" value="1"/>
</dbReference>
<dbReference type="Proteomes" id="UP000515158">
    <property type="component" value="Unplaced"/>
</dbReference>
<evidence type="ECO:0000256" key="2">
    <source>
        <dbReference type="ARBA" id="ARBA00022771"/>
    </source>
</evidence>
<dbReference type="PANTHER" id="PTHR47156:SF10">
    <property type="entry name" value="E3 UBIQUITIN-PROTEIN LIGASE TRIM-21-RELATED"/>
    <property type="match status" value="1"/>
</dbReference>
<sequence>MICSVCMEQFDSAERRPKVLPCGHSYCLKCLIQLPSKKCPVDSKAFNLPPEKLLDNYSLLAESNKPAEKADPRFWCLSCKKAATADCIDDHPVCSLKKARAKDAALLLGSLQRGEAALDELRDTLEHVARELQDSRDRLQQDKAGLAAARARLQDAQVADEAVWEQAKAAAREGLSRTPVRLLDDLADPVATCSLTVQRGADGGVAWRGEVGLADDAAARLLLCRMALNGGLQQEQQQEHEEGQERPAARLLPERCNEGENVLTLEDMKARMVEGARVERGRDWPEGRYEDGKPPGPGTVIPAISSGNSGWVSVKWDRTGVTSSHPMGEYQKTPTQRGYDPVTITEYQLHLLAPAPLKSHLGTTSTFGAVSTSTVMAQVLTNGILKTVRVINLDCSVSPYWNQKVLEQVAPHLEGLQMSSPQQRHLDVVRTMPYLKALCLSGVTGDHLQQLNQIPILESLCIKGVTGDALQAANQMASLRRLELHCPFAAPLPVVAFPATPAKLQWLRCGVYPLAAALALVRAHADSLQELQLVAASTEPYGCPDLADEIRRCGLKQLMRMVLLRQTDGGAFCRHDKDSCRVQKIQLWDMFVEANLTAVKVICSECDREEF</sequence>
<dbReference type="PROSITE" id="PS50089">
    <property type="entry name" value="ZF_RING_2"/>
    <property type="match status" value="1"/>
</dbReference>
<evidence type="ECO:0000256" key="3">
    <source>
        <dbReference type="ARBA" id="ARBA00022833"/>
    </source>
</evidence>
<keyword evidence="7" id="KW-1185">Reference proteome</keyword>
<dbReference type="OrthoDB" id="2163411at2759"/>
<dbReference type="SMART" id="SM00184">
    <property type="entry name" value="RING"/>
    <property type="match status" value="1"/>
</dbReference>
<reference evidence="8" key="1">
    <citation type="submission" date="2025-08" db="UniProtKB">
        <authorList>
            <consortium name="RefSeq"/>
        </authorList>
    </citation>
    <scope>IDENTIFICATION</scope>
    <source>
        <tissue evidence="8">Total insect</tissue>
    </source>
</reference>
<dbReference type="SUPFAM" id="SSF57850">
    <property type="entry name" value="RING/U-box"/>
    <property type="match status" value="1"/>
</dbReference>
<dbReference type="InParanoid" id="A0A6P8ZCG5"/>
<dbReference type="PANTHER" id="PTHR47156">
    <property type="entry name" value="PROTEIN CBG20824"/>
    <property type="match status" value="1"/>
</dbReference>
<keyword evidence="1" id="KW-0479">Metal-binding</keyword>
<dbReference type="InterPro" id="IPR037252">
    <property type="entry name" value="Mib_Herc2_sf"/>
</dbReference>